<gene>
    <name evidence="1" type="ORF">AVDCRST_MAG22-113</name>
</gene>
<reference evidence="1" key="1">
    <citation type="submission" date="2020-02" db="EMBL/GenBank/DDBJ databases">
        <authorList>
            <person name="Meier V. D."/>
        </authorList>
    </citation>
    <scope>NUCLEOTIDE SEQUENCE</scope>
    <source>
        <strain evidence="1">AVDCRST_MAG22</strain>
    </source>
</reference>
<organism evidence="1">
    <name type="scientific">uncultured Rubrobacteraceae bacterium</name>
    <dbReference type="NCBI Taxonomy" id="349277"/>
    <lineage>
        <taxon>Bacteria</taxon>
        <taxon>Bacillati</taxon>
        <taxon>Actinomycetota</taxon>
        <taxon>Rubrobacteria</taxon>
        <taxon>Rubrobacterales</taxon>
        <taxon>Rubrobacteraceae</taxon>
        <taxon>environmental samples</taxon>
    </lineage>
</organism>
<dbReference type="EMBL" id="CADCUV010000007">
    <property type="protein sequence ID" value="CAA9383532.1"/>
    <property type="molecule type" value="Genomic_DNA"/>
</dbReference>
<name>A0A6J4NE54_9ACTN</name>
<accession>A0A6J4NE54</accession>
<protein>
    <submittedName>
        <fullName evidence="1">Uncharacterized protein</fullName>
    </submittedName>
</protein>
<dbReference type="AlphaFoldDB" id="A0A6J4NE54"/>
<proteinExistence type="predicted"/>
<evidence type="ECO:0000313" key="1">
    <source>
        <dbReference type="EMBL" id="CAA9383532.1"/>
    </source>
</evidence>
<sequence>MTNNAQTAALALKKEMLTESKKTVGIVNAPMGKEHAVAGFRRSFDSRSRWAIATTELYTCTH</sequence>